<keyword evidence="2" id="KW-1185">Reference proteome</keyword>
<evidence type="ECO:0000313" key="2">
    <source>
        <dbReference type="Proteomes" id="UP000801492"/>
    </source>
</evidence>
<dbReference type="AlphaFoldDB" id="A0A8K0G0Q7"/>
<accession>A0A8K0G0Q7</accession>
<organism evidence="1 2">
    <name type="scientific">Ignelater luminosus</name>
    <name type="common">Cucubano</name>
    <name type="synonym">Pyrophorus luminosus</name>
    <dbReference type="NCBI Taxonomy" id="2038154"/>
    <lineage>
        <taxon>Eukaryota</taxon>
        <taxon>Metazoa</taxon>
        <taxon>Ecdysozoa</taxon>
        <taxon>Arthropoda</taxon>
        <taxon>Hexapoda</taxon>
        <taxon>Insecta</taxon>
        <taxon>Pterygota</taxon>
        <taxon>Neoptera</taxon>
        <taxon>Endopterygota</taxon>
        <taxon>Coleoptera</taxon>
        <taxon>Polyphaga</taxon>
        <taxon>Elateriformia</taxon>
        <taxon>Elateroidea</taxon>
        <taxon>Elateridae</taxon>
        <taxon>Agrypninae</taxon>
        <taxon>Pyrophorini</taxon>
        <taxon>Ignelater</taxon>
    </lineage>
</organism>
<sequence>MNWKKKRDVKTSFSENVVLTYFGDLPRKIAPNTLLTHYSMLKSTLYTNQNNYITNYGKLKAFLKRKSGGYNSRKSKTLTPEEIKTFIKGAPNDQYLLVKAVLVVGISGTCRKYELVNLMTLKI</sequence>
<comment type="caution">
    <text evidence="1">The sequence shown here is derived from an EMBL/GenBank/DDBJ whole genome shotgun (WGS) entry which is preliminary data.</text>
</comment>
<dbReference type="OrthoDB" id="6769200at2759"/>
<reference evidence="1" key="1">
    <citation type="submission" date="2019-08" db="EMBL/GenBank/DDBJ databases">
        <title>The genome of the North American firefly Photinus pyralis.</title>
        <authorList>
            <consortium name="Photinus pyralis genome working group"/>
            <person name="Fallon T.R."/>
            <person name="Sander Lower S.E."/>
            <person name="Weng J.-K."/>
        </authorList>
    </citation>
    <scope>NUCLEOTIDE SEQUENCE</scope>
    <source>
        <strain evidence="1">TRF0915ILg1</strain>
        <tissue evidence="1">Whole body</tissue>
    </source>
</reference>
<dbReference type="EMBL" id="VTPC01090253">
    <property type="protein sequence ID" value="KAF2883947.1"/>
    <property type="molecule type" value="Genomic_DNA"/>
</dbReference>
<gene>
    <name evidence="1" type="ORF">ILUMI_22239</name>
</gene>
<protein>
    <submittedName>
        <fullName evidence="1">Uncharacterized protein</fullName>
    </submittedName>
</protein>
<evidence type="ECO:0000313" key="1">
    <source>
        <dbReference type="EMBL" id="KAF2883947.1"/>
    </source>
</evidence>
<dbReference type="Proteomes" id="UP000801492">
    <property type="component" value="Unassembled WGS sequence"/>
</dbReference>
<proteinExistence type="predicted"/>
<name>A0A8K0G0Q7_IGNLU</name>